<dbReference type="FunFam" id="3.30.70.270:FF:000001">
    <property type="entry name" value="Diguanylate cyclase domain protein"/>
    <property type="match status" value="1"/>
</dbReference>
<evidence type="ECO:0000313" key="6">
    <source>
        <dbReference type="EMBL" id="ERJ18109.1"/>
    </source>
</evidence>
<dbReference type="OrthoDB" id="9812260at2"/>
<comment type="catalytic activity">
    <reaction evidence="3">
        <text>2 GTP = 3',3'-c-di-GMP + 2 diphosphate</text>
        <dbReference type="Rhea" id="RHEA:24898"/>
        <dbReference type="ChEBI" id="CHEBI:33019"/>
        <dbReference type="ChEBI" id="CHEBI:37565"/>
        <dbReference type="ChEBI" id="CHEBI:58805"/>
        <dbReference type="EC" id="2.7.7.65"/>
    </reaction>
</comment>
<dbReference type="eggNOG" id="COG3706">
    <property type="taxonomic scope" value="Bacteria"/>
</dbReference>
<comment type="caution">
    <text evidence="6">The sequence shown here is derived from an EMBL/GenBank/DDBJ whole genome shotgun (WGS) entry which is preliminary data.</text>
</comment>
<sequence length="343" mass="38896">MKNFFPKRDRFTEVRPYQQTVLTALLWFTCSAVLCYASLHFYLGARWLAVAELCLVAYAALLLYVLHETGRAPASNLMFVLPFFCVMMLSLWTEKTGVMVFVWVFLVPLLSHLLLGRWQGLWVALVFIGCAGAIFVYKYGIWGGWIGYVSVANVLLCTASILGFSYIYETSREKTESELRALALADPLTGLANRSRFRDVFARERQRYLRNETPLAMLVVDLDHFKRVNDDYGHDAGDMALCFVAELLASRIRQTDVAGRLGGEEFGILLSDVDLVHARQIAEDLRDLIQDRAFRYRGKDIPLSASIGIAELGRDGMDFRTLFSKADRRLYQAKAEGRNRVVG</sequence>
<dbReference type="InterPro" id="IPR043128">
    <property type="entry name" value="Rev_trsase/Diguanyl_cyclase"/>
</dbReference>
<gene>
    <name evidence="6" type="ORF">SSPSH_003024</name>
</gene>
<dbReference type="NCBIfam" id="TIGR00254">
    <property type="entry name" value="GGDEF"/>
    <property type="match status" value="1"/>
</dbReference>
<dbReference type="SMART" id="SM00267">
    <property type="entry name" value="GGDEF"/>
    <property type="match status" value="1"/>
</dbReference>
<dbReference type="InterPro" id="IPR029787">
    <property type="entry name" value="Nucleotide_cyclase"/>
</dbReference>
<dbReference type="PANTHER" id="PTHR45138:SF9">
    <property type="entry name" value="DIGUANYLATE CYCLASE DGCM-RELATED"/>
    <property type="match status" value="1"/>
</dbReference>
<evidence type="ECO:0000256" key="2">
    <source>
        <dbReference type="ARBA" id="ARBA00012528"/>
    </source>
</evidence>
<dbReference type="GO" id="GO:0043709">
    <property type="term" value="P:cell adhesion involved in single-species biofilm formation"/>
    <property type="evidence" value="ECO:0007669"/>
    <property type="project" value="TreeGrafter"/>
</dbReference>
<keyword evidence="7" id="KW-1185">Reference proteome</keyword>
<dbReference type="EC" id="2.7.7.65" evidence="2"/>
<evidence type="ECO:0000256" key="4">
    <source>
        <dbReference type="SAM" id="Phobius"/>
    </source>
</evidence>
<protein>
    <recommendedName>
        <fullName evidence="2">diguanylate cyclase</fullName>
        <ecNumber evidence="2">2.7.7.65</ecNumber>
    </recommendedName>
</protein>
<keyword evidence="4" id="KW-1133">Transmembrane helix</keyword>
<dbReference type="EMBL" id="AFNV02000023">
    <property type="protein sequence ID" value="ERJ18109.1"/>
    <property type="molecule type" value="Genomic_DNA"/>
</dbReference>
<feature type="transmembrane region" description="Helical" evidence="4">
    <location>
        <begin position="45"/>
        <end position="66"/>
    </location>
</feature>
<evidence type="ECO:0000259" key="5">
    <source>
        <dbReference type="PROSITE" id="PS50887"/>
    </source>
</evidence>
<dbReference type="InterPro" id="IPR000160">
    <property type="entry name" value="GGDEF_dom"/>
</dbReference>
<feature type="transmembrane region" description="Helical" evidence="4">
    <location>
        <begin position="21"/>
        <end position="39"/>
    </location>
</feature>
<dbReference type="GO" id="GO:0052621">
    <property type="term" value="F:diguanylate cyclase activity"/>
    <property type="evidence" value="ECO:0007669"/>
    <property type="project" value="UniProtKB-EC"/>
</dbReference>
<dbReference type="GO" id="GO:0005886">
    <property type="term" value="C:plasma membrane"/>
    <property type="evidence" value="ECO:0007669"/>
    <property type="project" value="TreeGrafter"/>
</dbReference>
<feature type="transmembrane region" description="Helical" evidence="4">
    <location>
        <begin position="98"/>
        <end position="115"/>
    </location>
</feature>
<dbReference type="SUPFAM" id="SSF55073">
    <property type="entry name" value="Nucleotide cyclase"/>
    <property type="match status" value="1"/>
</dbReference>
<dbReference type="Pfam" id="PF00990">
    <property type="entry name" value="GGDEF"/>
    <property type="match status" value="1"/>
</dbReference>
<dbReference type="PROSITE" id="PS50887">
    <property type="entry name" value="GGDEF"/>
    <property type="match status" value="1"/>
</dbReference>
<feature type="transmembrane region" description="Helical" evidence="4">
    <location>
        <begin position="73"/>
        <end position="92"/>
    </location>
</feature>
<reference evidence="6 7" key="2">
    <citation type="journal article" date="2013" name="PLoS ONE">
        <title>INDIGO - INtegrated Data Warehouse of MIcrobial GenOmes with Examples from the Red Sea Extremophiles.</title>
        <authorList>
            <person name="Alam I."/>
            <person name="Antunes A."/>
            <person name="Kamau A.A."/>
            <person name="Ba Alawi W."/>
            <person name="Kalkatawi M."/>
            <person name="Stingl U."/>
            <person name="Bajic V.B."/>
        </authorList>
    </citation>
    <scope>NUCLEOTIDE SEQUENCE [LARGE SCALE GENOMIC DNA]</scope>
    <source>
        <strain evidence="6 7">E1L3A</strain>
    </source>
</reference>
<evidence type="ECO:0000313" key="7">
    <source>
        <dbReference type="Proteomes" id="UP000006242"/>
    </source>
</evidence>
<evidence type="ECO:0000256" key="1">
    <source>
        <dbReference type="ARBA" id="ARBA00001946"/>
    </source>
</evidence>
<name>U2FPN1_9GAMM</name>
<keyword evidence="4" id="KW-0812">Transmembrane</keyword>
<dbReference type="Pfam" id="PF20966">
    <property type="entry name" value="MASE6"/>
    <property type="match status" value="1"/>
</dbReference>
<comment type="cofactor">
    <cofactor evidence="1">
        <name>Mg(2+)</name>
        <dbReference type="ChEBI" id="CHEBI:18420"/>
    </cofactor>
</comment>
<feature type="domain" description="GGDEF" evidence="5">
    <location>
        <begin position="213"/>
        <end position="343"/>
    </location>
</feature>
<feature type="transmembrane region" description="Helical" evidence="4">
    <location>
        <begin position="145"/>
        <end position="168"/>
    </location>
</feature>
<organism evidence="6 7">
    <name type="scientific">Salinisphaera shabanensis E1L3A</name>
    <dbReference type="NCBI Taxonomy" id="1033802"/>
    <lineage>
        <taxon>Bacteria</taxon>
        <taxon>Pseudomonadati</taxon>
        <taxon>Pseudomonadota</taxon>
        <taxon>Gammaproteobacteria</taxon>
        <taxon>Salinisphaerales</taxon>
        <taxon>Salinisphaeraceae</taxon>
        <taxon>Salinisphaera</taxon>
    </lineage>
</organism>
<dbReference type="RefSeq" id="WP_006912769.1">
    <property type="nucleotide sequence ID" value="NZ_AFNV02000023.1"/>
</dbReference>
<dbReference type="PANTHER" id="PTHR45138">
    <property type="entry name" value="REGULATORY COMPONENTS OF SENSORY TRANSDUCTION SYSTEM"/>
    <property type="match status" value="1"/>
</dbReference>
<accession>U2FPN1</accession>
<feature type="transmembrane region" description="Helical" evidence="4">
    <location>
        <begin position="122"/>
        <end position="139"/>
    </location>
</feature>
<dbReference type="GO" id="GO:1902201">
    <property type="term" value="P:negative regulation of bacterial-type flagellum-dependent cell motility"/>
    <property type="evidence" value="ECO:0007669"/>
    <property type="project" value="TreeGrafter"/>
</dbReference>
<evidence type="ECO:0000256" key="3">
    <source>
        <dbReference type="ARBA" id="ARBA00034247"/>
    </source>
</evidence>
<dbReference type="InterPro" id="IPR048435">
    <property type="entry name" value="MASE6"/>
</dbReference>
<dbReference type="Proteomes" id="UP000006242">
    <property type="component" value="Unassembled WGS sequence"/>
</dbReference>
<dbReference type="CDD" id="cd01949">
    <property type="entry name" value="GGDEF"/>
    <property type="match status" value="1"/>
</dbReference>
<proteinExistence type="predicted"/>
<dbReference type="STRING" id="1033802.SSPSH_003024"/>
<reference evidence="6 7" key="1">
    <citation type="journal article" date="2011" name="J. Bacteriol.">
        <title>Genome sequence of Salinisphaera shabanensis, a gammaproteobacterium from the harsh, variable environment of the brine-seawater interface of the Shaban Deep in the Red Sea.</title>
        <authorList>
            <person name="Antunes A."/>
            <person name="Alam I."/>
            <person name="Bajic V.B."/>
            <person name="Stingl U."/>
        </authorList>
    </citation>
    <scope>NUCLEOTIDE SEQUENCE [LARGE SCALE GENOMIC DNA]</scope>
    <source>
        <strain evidence="6 7">E1L3A</strain>
    </source>
</reference>
<dbReference type="AlphaFoldDB" id="U2FPN1"/>
<dbReference type="Gene3D" id="3.30.70.270">
    <property type="match status" value="1"/>
</dbReference>
<dbReference type="InterPro" id="IPR050469">
    <property type="entry name" value="Diguanylate_Cyclase"/>
</dbReference>
<keyword evidence="4" id="KW-0472">Membrane</keyword>